<comment type="caution">
    <text evidence="1">The sequence shown here is derived from an EMBL/GenBank/DDBJ whole genome shotgun (WGS) entry which is preliminary data.</text>
</comment>
<dbReference type="EMBL" id="JASBWT010000008">
    <property type="protein sequence ID" value="KAJ9102463.1"/>
    <property type="molecule type" value="Genomic_DNA"/>
</dbReference>
<name>A0ACC2VTF0_9TREE</name>
<organism evidence="1 2">
    <name type="scientific">Naganishia friedmannii</name>
    <dbReference type="NCBI Taxonomy" id="89922"/>
    <lineage>
        <taxon>Eukaryota</taxon>
        <taxon>Fungi</taxon>
        <taxon>Dikarya</taxon>
        <taxon>Basidiomycota</taxon>
        <taxon>Agaricomycotina</taxon>
        <taxon>Tremellomycetes</taxon>
        <taxon>Filobasidiales</taxon>
        <taxon>Filobasidiaceae</taxon>
        <taxon>Naganishia</taxon>
    </lineage>
</organism>
<gene>
    <name evidence="1" type="ORF">QFC21_002863</name>
</gene>
<sequence length="389" mass="42753">MSSRGRSPSPRSITSSARAKKESDQAELDTRKDRSVSRGRDGKDVTKSHSRSRSRGRSRSKSNASMRSRSRSRSASRSPARSRNRSIPPPRIPNDSKDTQAAGRGPAWRVVIVSGLTKNVRREHLEEIFGKYGRITGVDLPIFVKYVDRTMATEEDQVGERDLRPGIMTTGMEIGMDRGSDESETMRMALLAVDKGTLIKVVPELLVDVRVTEETGTILGTGTAETVEELALMTDDDARILALALHQLVVVCPHEADKIPDHPFVDPVAAAVPSLGPRAEADQYDRTRHTRDLLRGPGPGRVLRDQSLAPDRIHEVSGEGATLEVQSGSPKTKVEAPVLESRISLVTDSSSKAQPHWLFTGGNIHQRRTTYFTIAQQQFQNFSDVSCSA</sequence>
<evidence type="ECO:0000313" key="1">
    <source>
        <dbReference type="EMBL" id="KAJ9102463.1"/>
    </source>
</evidence>
<dbReference type="Proteomes" id="UP001227268">
    <property type="component" value="Unassembled WGS sequence"/>
</dbReference>
<protein>
    <submittedName>
        <fullName evidence="1">Uncharacterized protein</fullName>
    </submittedName>
</protein>
<reference evidence="1" key="1">
    <citation type="submission" date="2023-04" db="EMBL/GenBank/DDBJ databases">
        <title>Draft Genome sequencing of Naganishia species isolated from polar environments using Oxford Nanopore Technology.</title>
        <authorList>
            <person name="Leo P."/>
            <person name="Venkateswaran K."/>
        </authorList>
    </citation>
    <scope>NUCLEOTIDE SEQUENCE</scope>
    <source>
        <strain evidence="1">MNA-CCFEE 5423</strain>
    </source>
</reference>
<accession>A0ACC2VTF0</accession>
<evidence type="ECO:0000313" key="2">
    <source>
        <dbReference type="Proteomes" id="UP001227268"/>
    </source>
</evidence>
<proteinExistence type="predicted"/>
<keyword evidence="2" id="KW-1185">Reference proteome</keyword>